<dbReference type="InParanoid" id="A0A2P5FG53"/>
<reference evidence="3" key="1">
    <citation type="submission" date="2016-06" db="EMBL/GenBank/DDBJ databases">
        <title>Parallel loss of symbiosis genes in relatives of nitrogen-fixing non-legume Parasponia.</title>
        <authorList>
            <person name="Van Velzen R."/>
            <person name="Holmer R."/>
            <person name="Bu F."/>
            <person name="Rutten L."/>
            <person name="Van Zeijl A."/>
            <person name="Liu W."/>
            <person name="Santuari L."/>
            <person name="Cao Q."/>
            <person name="Sharma T."/>
            <person name="Shen D."/>
            <person name="Roswanjaya Y."/>
            <person name="Wardhani T."/>
            <person name="Kalhor M.S."/>
            <person name="Jansen J."/>
            <person name="Van den Hoogen J."/>
            <person name="Gungor B."/>
            <person name="Hartog M."/>
            <person name="Hontelez J."/>
            <person name="Verver J."/>
            <person name="Yang W.-C."/>
            <person name="Schijlen E."/>
            <person name="Repin R."/>
            <person name="Schilthuizen M."/>
            <person name="Schranz E."/>
            <person name="Heidstra R."/>
            <person name="Miyata K."/>
            <person name="Fedorova E."/>
            <person name="Kohlen W."/>
            <person name="Bisseling T."/>
            <person name="Smit S."/>
            <person name="Geurts R."/>
        </authorList>
    </citation>
    <scope>NUCLEOTIDE SEQUENCE [LARGE SCALE GENOMIC DNA]</scope>
    <source>
        <strain evidence="3">cv. RG33-2</strain>
    </source>
</reference>
<evidence type="ECO:0000313" key="3">
    <source>
        <dbReference type="Proteomes" id="UP000237000"/>
    </source>
</evidence>
<comment type="caution">
    <text evidence="2">The sequence shown here is derived from an EMBL/GenBank/DDBJ whole genome shotgun (WGS) entry which is preliminary data.</text>
</comment>
<keyword evidence="3" id="KW-1185">Reference proteome</keyword>
<evidence type="ECO:0000256" key="1">
    <source>
        <dbReference type="SAM" id="MobiDB-lite"/>
    </source>
</evidence>
<feature type="region of interest" description="Disordered" evidence="1">
    <location>
        <begin position="1"/>
        <end position="39"/>
    </location>
</feature>
<protein>
    <submittedName>
        <fullName evidence="2">Uncharacterized protein</fullName>
    </submittedName>
</protein>
<organism evidence="2 3">
    <name type="scientific">Trema orientale</name>
    <name type="common">Charcoal tree</name>
    <name type="synonym">Celtis orientalis</name>
    <dbReference type="NCBI Taxonomy" id="63057"/>
    <lineage>
        <taxon>Eukaryota</taxon>
        <taxon>Viridiplantae</taxon>
        <taxon>Streptophyta</taxon>
        <taxon>Embryophyta</taxon>
        <taxon>Tracheophyta</taxon>
        <taxon>Spermatophyta</taxon>
        <taxon>Magnoliopsida</taxon>
        <taxon>eudicotyledons</taxon>
        <taxon>Gunneridae</taxon>
        <taxon>Pentapetalae</taxon>
        <taxon>rosids</taxon>
        <taxon>fabids</taxon>
        <taxon>Rosales</taxon>
        <taxon>Cannabaceae</taxon>
        <taxon>Trema</taxon>
    </lineage>
</organism>
<sequence>MEFVRFNNSQSSRQKKLAMAPDLSRRKAEPPAPDLTDFMNDMFFGTLKTDKKVYNLTGTEHTEAIVSDQEDKGQDKDKDRDRDKDKDKGADLVEESPRSSSTSSRLTQEWLDEARRLVASSPSRCDSPSRLVGSPRFAAAQGSPSSLASSLDRRDPHSRSARRYRAVESFSGEILSKSAKHSRNKSETFATGDSPAPGSPTELLSPASVVHNWFSNIVKPSNPTTPTPPQQNFEPQPRVPTLLSRPSLPRKSRFQTDPSSPRPQGIPIPPGRSSQSGPITLLTETHLLSPPKNLIESAQRRSVSSSTCSVEKIASKLSSNGLPSESGEIRELGLNGFLKERRIKLGKVLGGGANAKAKIILSGPSNS</sequence>
<feature type="region of interest" description="Disordered" evidence="1">
    <location>
        <begin position="216"/>
        <end position="278"/>
    </location>
</feature>
<dbReference type="AlphaFoldDB" id="A0A2P5FG53"/>
<evidence type="ECO:0000313" key="2">
    <source>
        <dbReference type="EMBL" id="PON96754.1"/>
    </source>
</evidence>
<proteinExistence type="predicted"/>
<gene>
    <name evidence="2" type="ORF">TorRG33x02_074580</name>
</gene>
<feature type="region of interest" description="Disordered" evidence="1">
    <location>
        <begin position="60"/>
        <end position="204"/>
    </location>
</feature>
<feature type="compositionally biased region" description="Pro residues" evidence="1">
    <location>
        <begin position="260"/>
        <end position="270"/>
    </location>
</feature>
<dbReference type="STRING" id="63057.A0A2P5FG53"/>
<name>A0A2P5FG53_TREOI</name>
<dbReference type="OrthoDB" id="374045at2759"/>
<dbReference type="Proteomes" id="UP000237000">
    <property type="component" value="Unassembled WGS sequence"/>
</dbReference>
<feature type="compositionally biased region" description="Basic and acidic residues" evidence="1">
    <location>
        <begin position="69"/>
        <end position="97"/>
    </location>
</feature>
<accession>A0A2P5FG53</accession>
<dbReference type="EMBL" id="JXTC01000036">
    <property type="protein sequence ID" value="PON96754.1"/>
    <property type="molecule type" value="Genomic_DNA"/>
</dbReference>
<feature type="compositionally biased region" description="Polar residues" evidence="1">
    <location>
        <begin position="1"/>
        <end position="12"/>
    </location>
</feature>